<comment type="caution">
    <text evidence="2">The sequence shown here is derived from an EMBL/GenBank/DDBJ whole genome shotgun (WGS) entry which is preliminary data.</text>
</comment>
<dbReference type="Gene3D" id="3.30.110.170">
    <property type="entry name" value="Protein of unknown function (DUF541), domain 1"/>
    <property type="match status" value="1"/>
</dbReference>
<dbReference type="RefSeq" id="WP_067698453.1">
    <property type="nucleotide sequence ID" value="NZ_LLZH01000284.1"/>
</dbReference>
<dbReference type="OrthoDB" id="5195768at2"/>
<dbReference type="InterPro" id="IPR052022">
    <property type="entry name" value="26kDa_periplasmic_antigen"/>
</dbReference>
<dbReference type="PANTHER" id="PTHR34387">
    <property type="entry name" value="SLR1258 PROTEIN"/>
    <property type="match status" value="1"/>
</dbReference>
<dbReference type="Proteomes" id="UP000053244">
    <property type="component" value="Unassembled WGS sequence"/>
</dbReference>
<protein>
    <recommendedName>
        <fullName evidence="4">SIMPL domain-containing protein</fullName>
    </recommendedName>
</protein>
<evidence type="ECO:0000313" key="3">
    <source>
        <dbReference type="Proteomes" id="UP000053244"/>
    </source>
</evidence>
<proteinExistence type="predicted"/>
<dbReference type="Pfam" id="PF04402">
    <property type="entry name" value="SIMPL"/>
    <property type="match status" value="1"/>
</dbReference>
<evidence type="ECO:0000313" key="2">
    <source>
        <dbReference type="EMBL" id="KUL28868.1"/>
    </source>
</evidence>
<accession>A0A101JL53</accession>
<dbReference type="PANTHER" id="PTHR34387:SF1">
    <property type="entry name" value="PERIPLASMIC IMMUNOGENIC PROTEIN"/>
    <property type="match status" value="1"/>
</dbReference>
<feature type="chain" id="PRO_5007097876" description="SIMPL domain-containing protein" evidence="1">
    <location>
        <begin position="33"/>
        <end position="273"/>
    </location>
</feature>
<dbReference type="GO" id="GO:0006974">
    <property type="term" value="P:DNA damage response"/>
    <property type="evidence" value="ECO:0007669"/>
    <property type="project" value="TreeGrafter"/>
</dbReference>
<keyword evidence="1" id="KW-0732">Signal</keyword>
<organism evidence="2 3">
    <name type="scientific">Actinoplanes awajinensis subsp. mycoplanecinus</name>
    <dbReference type="NCBI Taxonomy" id="135947"/>
    <lineage>
        <taxon>Bacteria</taxon>
        <taxon>Bacillati</taxon>
        <taxon>Actinomycetota</taxon>
        <taxon>Actinomycetes</taxon>
        <taxon>Micromonosporales</taxon>
        <taxon>Micromonosporaceae</taxon>
        <taxon>Actinoplanes</taxon>
    </lineage>
</organism>
<evidence type="ECO:0000256" key="1">
    <source>
        <dbReference type="SAM" id="SignalP"/>
    </source>
</evidence>
<dbReference type="EMBL" id="LLZH01000284">
    <property type="protein sequence ID" value="KUL28868.1"/>
    <property type="molecule type" value="Genomic_DNA"/>
</dbReference>
<reference evidence="2 3" key="1">
    <citation type="submission" date="2015-10" db="EMBL/GenBank/DDBJ databases">
        <authorList>
            <person name="Gilbert D.G."/>
        </authorList>
    </citation>
    <scope>NUCLEOTIDE SEQUENCE [LARGE SCALE GENOMIC DNA]</scope>
    <source>
        <strain evidence="2 3">NRRL B-16712</strain>
    </source>
</reference>
<feature type="signal peptide" evidence="1">
    <location>
        <begin position="1"/>
        <end position="32"/>
    </location>
</feature>
<dbReference type="Gene3D" id="3.30.70.2970">
    <property type="entry name" value="Protein of unknown function (DUF541), domain 2"/>
    <property type="match status" value="1"/>
</dbReference>
<keyword evidence="3" id="KW-1185">Reference proteome</keyword>
<sequence length="273" mass="27520">MNKSRIAVPAAVSLATLITLSAGLVDARPAFAAGARGAASGGGLVSSSGVALVSPSADQPWESVLVTGRGEAVGTPDTLTTEFSVETSAATVAEALKRATAAATRMRDALLHAKVAAAELQTSTVGIGTSRDKNGKITGYTVTQGLTAKIRNLPQAGALMTATIAAGGDAARLNGASFAIENDTALLTAARTKAFADAKAKAILYAKEAGRPLGRVVKVSESTPGSGSPIEPDRMMSTMAGADAPIPIEPGRQRLTVTVTVEWVLDPAVAARS</sequence>
<name>A0A101JL53_9ACTN</name>
<dbReference type="InterPro" id="IPR007497">
    <property type="entry name" value="SIMPL/DUF541"/>
</dbReference>
<evidence type="ECO:0008006" key="4">
    <source>
        <dbReference type="Google" id="ProtNLM"/>
    </source>
</evidence>
<dbReference type="AlphaFoldDB" id="A0A101JL53"/>
<gene>
    <name evidence="2" type="ORF">ADL15_30685</name>
</gene>